<dbReference type="SMART" id="SM00159">
    <property type="entry name" value="PTX"/>
    <property type="match status" value="2"/>
</dbReference>
<dbReference type="GO" id="GO:0016020">
    <property type="term" value="C:membrane"/>
    <property type="evidence" value="ECO:0007669"/>
    <property type="project" value="UniProtKB-SubCell"/>
</dbReference>
<dbReference type="PROSITE" id="PS00330">
    <property type="entry name" value="HEMOLYSIN_CALCIUM"/>
    <property type="match status" value="3"/>
</dbReference>
<feature type="domain" description="Pentraxin (PTX)" evidence="10">
    <location>
        <begin position="1395"/>
        <end position="1609"/>
    </location>
</feature>
<dbReference type="InterPro" id="IPR013320">
    <property type="entry name" value="ConA-like_dom_sf"/>
</dbReference>
<dbReference type="CDD" id="cd11304">
    <property type="entry name" value="Cadherin_repeat"/>
    <property type="match status" value="3"/>
</dbReference>
<feature type="domain" description="Cadherin" evidence="9">
    <location>
        <begin position="231"/>
        <end position="320"/>
    </location>
</feature>
<dbReference type="Proteomes" id="UP000295399">
    <property type="component" value="Unassembled WGS sequence"/>
</dbReference>
<protein>
    <submittedName>
        <fullName evidence="11">VCBS repeat-containing protein</fullName>
    </submittedName>
</protein>
<evidence type="ECO:0000259" key="9">
    <source>
        <dbReference type="PROSITE" id="PS50268"/>
    </source>
</evidence>
<keyword evidence="5" id="KW-0130">Cell adhesion</keyword>
<feature type="domain" description="Pentraxin (PTX)" evidence="10">
    <location>
        <begin position="949"/>
        <end position="1164"/>
    </location>
</feature>
<feature type="region of interest" description="Disordered" evidence="8">
    <location>
        <begin position="3131"/>
        <end position="3319"/>
    </location>
</feature>
<feature type="compositionally biased region" description="Low complexity" evidence="8">
    <location>
        <begin position="3204"/>
        <end position="3246"/>
    </location>
</feature>
<feature type="compositionally biased region" description="Low complexity" evidence="8">
    <location>
        <begin position="3306"/>
        <end position="3319"/>
    </location>
</feature>
<feature type="region of interest" description="Disordered" evidence="8">
    <location>
        <begin position="2687"/>
        <end position="2718"/>
    </location>
</feature>
<feature type="region of interest" description="Disordered" evidence="8">
    <location>
        <begin position="1945"/>
        <end position="1966"/>
    </location>
</feature>
<feature type="compositionally biased region" description="Low complexity" evidence="8">
    <location>
        <begin position="3165"/>
        <end position="3174"/>
    </location>
</feature>
<feature type="domain" description="Cadherin" evidence="9">
    <location>
        <begin position="2373"/>
        <end position="2465"/>
    </location>
</feature>
<evidence type="ECO:0000256" key="3">
    <source>
        <dbReference type="ARBA" id="ARBA00022737"/>
    </source>
</evidence>
<dbReference type="InterPro" id="IPR018511">
    <property type="entry name" value="Hemolysin-typ_Ca-bd_CS"/>
</dbReference>
<dbReference type="InterPro" id="IPR015919">
    <property type="entry name" value="Cadherin-like_sf"/>
</dbReference>
<feature type="compositionally biased region" description="Low complexity" evidence="8">
    <location>
        <begin position="2873"/>
        <end position="2895"/>
    </location>
</feature>
<feature type="domain" description="Cadherin" evidence="9">
    <location>
        <begin position="1183"/>
        <end position="1278"/>
    </location>
</feature>
<feature type="region of interest" description="Disordered" evidence="8">
    <location>
        <begin position="2842"/>
        <end position="2896"/>
    </location>
</feature>
<dbReference type="GO" id="GO:0007156">
    <property type="term" value="P:homophilic cell adhesion via plasma membrane adhesion molecules"/>
    <property type="evidence" value="ECO:0007669"/>
    <property type="project" value="InterPro"/>
</dbReference>
<dbReference type="PRINTS" id="PR00313">
    <property type="entry name" value="CABNDNGRPT"/>
</dbReference>
<dbReference type="InterPro" id="IPR040853">
    <property type="entry name" value="RapA2_cadherin-like"/>
</dbReference>
<evidence type="ECO:0000256" key="4">
    <source>
        <dbReference type="ARBA" id="ARBA00022837"/>
    </source>
</evidence>
<dbReference type="RefSeq" id="WP_132708282.1">
    <property type="nucleotide sequence ID" value="NZ_JACIGF010000004.1"/>
</dbReference>
<dbReference type="SUPFAM" id="SSF49313">
    <property type="entry name" value="Cadherin-like"/>
    <property type="match status" value="2"/>
</dbReference>
<evidence type="ECO:0000256" key="2">
    <source>
        <dbReference type="ARBA" id="ARBA00022692"/>
    </source>
</evidence>
<feature type="compositionally biased region" description="Low complexity" evidence="8">
    <location>
        <begin position="3260"/>
        <end position="3282"/>
    </location>
</feature>
<dbReference type="PANTHER" id="PTHR24025">
    <property type="entry name" value="DESMOGLEIN FAMILY MEMBER"/>
    <property type="match status" value="1"/>
</dbReference>
<dbReference type="InterPro" id="IPR011049">
    <property type="entry name" value="Serralysin-like_metalloprot_C"/>
</dbReference>
<dbReference type="GO" id="GO:0005911">
    <property type="term" value="C:cell-cell junction"/>
    <property type="evidence" value="ECO:0007669"/>
    <property type="project" value="TreeGrafter"/>
</dbReference>
<dbReference type="GO" id="GO:0005509">
    <property type="term" value="F:calcium ion binding"/>
    <property type="evidence" value="ECO:0007669"/>
    <property type="project" value="InterPro"/>
</dbReference>
<keyword evidence="12" id="KW-1185">Reference proteome</keyword>
<dbReference type="SMART" id="SM00112">
    <property type="entry name" value="CA"/>
    <property type="match status" value="7"/>
</dbReference>
<dbReference type="InterPro" id="IPR010221">
    <property type="entry name" value="VCBS_dom"/>
</dbReference>
<evidence type="ECO:0000313" key="12">
    <source>
        <dbReference type="Proteomes" id="UP000295399"/>
    </source>
</evidence>
<dbReference type="Gene3D" id="2.150.10.10">
    <property type="entry name" value="Serralysin-like metalloprotease, C-terminal"/>
    <property type="match status" value="4"/>
</dbReference>
<evidence type="ECO:0000313" key="11">
    <source>
        <dbReference type="EMBL" id="TCP35388.1"/>
    </source>
</evidence>
<dbReference type="EMBL" id="SLXO01000004">
    <property type="protein sequence ID" value="TCP35388.1"/>
    <property type="molecule type" value="Genomic_DNA"/>
</dbReference>
<dbReference type="SUPFAM" id="SSF51120">
    <property type="entry name" value="beta-Roll"/>
    <property type="match status" value="3"/>
</dbReference>
<evidence type="ECO:0000256" key="5">
    <source>
        <dbReference type="ARBA" id="ARBA00022889"/>
    </source>
</evidence>
<dbReference type="NCBIfam" id="TIGR01965">
    <property type="entry name" value="VCBS_repeat"/>
    <property type="match status" value="14"/>
</dbReference>
<feature type="domain" description="Cadherin" evidence="9">
    <location>
        <begin position="640"/>
        <end position="730"/>
    </location>
</feature>
<dbReference type="Pfam" id="PF00353">
    <property type="entry name" value="HemolysinCabind"/>
    <property type="match status" value="7"/>
</dbReference>
<dbReference type="SUPFAM" id="SSF49899">
    <property type="entry name" value="Concanavalin A-like lectins/glucanases"/>
    <property type="match status" value="2"/>
</dbReference>
<dbReference type="OrthoDB" id="5593939at2"/>
<keyword evidence="2" id="KW-0812">Transmembrane</keyword>
<dbReference type="Pfam" id="PF00354">
    <property type="entry name" value="Pentaxin"/>
    <property type="match status" value="2"/>
</dbReference>
<feature type="domain" description="Cadherin" evidence="9">
    <location>
        <begin position="1289"/>
        <end position="1382"/>
    </location>
</feature>
<keyword evidence="3" id="KW-0677">Repeat</keyword>
<gene>
    <name evidence="11" type="ORF">EV659_104240</name>
</gene>
<evidence type="ECO:0000256" key="6">
    <source>
        <dbReference type="ARBA" id="ARBA00022989"/>
    </source>
</evidence>
<keyword evidence="4" id="KW-0106">Calcium</keyword>
<dbReference type="PROSITE" id="PS50268">
    <property type="entry name" value="CADHERIN_2"/>
    <property type="match status" value="10"/>
</dbReference>
<reference evidence="11 12" key="1">
    <citation type="submission" date="2019-03" db="EMBL/GenBank/DDBJ databases">
        <title>Genomic Encyclopedia of Type Strains, Phase IV (KMG-IV): sequencing the most valuable type-strain genomes for metagenomic binning, comparative biology and taxonomic classification.</title>
        <authorList>
            <person name="Goeker M."/>
        </authorList>
    </citation>
    <scope>NUCLEOTIDE SEQUENCE [LARGE SCALE GENOMIC DNA]</scope>
    <source>
        <strain evidence="11 12">DSM 2132</strain>
    </source>
</reference>
<keyword evidence="7" id="KW-0472">Membrane</keyword>
<feature type="domain" description="Cadherin" evidence="9">
    <location>
        <begin position="2264"/>
        <end position="2368"/>
    </location>
</feature>
<comment type="subcellular location">
    <subcellularLocation>
        <location evidence="1">Membrane</location>
    </subcellularLocation>
</comment>
<keyword evidence="6" id="KW-1133">Transmembrane helix</keyword>
<dbReference type="InterPro" id="IPR001343">
    <property type="entry name" value="Hemolysn_Ca-bd"/>
</dbReference>
<dbReference type="Pfam" id="PF17963">
    <property type="entry name" value="Big_9"/>
    <property type="match status" value="6"/>
</dbReference>
<feature type="region of interest" description="Disordered" evidence="8">
    <location>
        <begin position="162"/>
        <end position="250"/>
    </location>
</feature>
<feature type="domain" description="Cadherin" evidence="9">
    <location>
        <begin position="1963"/>
        <end position="2052"/>
    </location>
</feature>
<name>A0A4R2PL20_RHOSA</name>
<proteinExistence type="predicted"/>
<sequence length="3422" mass="342974">MADDSTPKPGNASATPIDPILFVERNPAPDREQSVILDDSLETATDDPLDYVNLHLGADISLPGSNDDGGAGRPLLDADGAAAGAVASGSVGDGPGAADIGLVGDPFRGAGDLFGPGSGGGGFSAEDGTVFATAGSFETAVRGATDRGGVVLPALGDDVPLAGLDGGDAADTDAGTPDTTVPDGEPSLSEIIVAEQGDDGGPDGTSGDDGGDPTNQAPTAGPLSLTATEDGDPVSAALPVTDPDADDTLGYEIVTDPAEGSASVDPDGTVRFDPGDGFQDLAEGDSRDVAFTYRVTDSAGNTATETVTVTVTGTNDAPLAAADTGTTGENIPLTLDVLTNDRDPDAGDTLTLTGASLAPGAGGSVSITDDGRLAFDPGSAYDHLAPGDTATATVTYTVTDEASATDTATATITVTGTNDAPVATFTGPVAAEEDGPTVSGQLTATDVDAEPGELRYALVEGPAEGSVTVDPDGGFAFDAGDDFQDLAEGQTRDVSFTYKVTDGHGGSDTETVTITVTGTNDAPIAVADTATTGENAPLTLDVLTNDRDPDADDTLTLTGATLAPGAGGSVSITDDGRLAFDPGSAYDHLAPGDTATATVTYTVTDDTGATDTATATITVTGTNDAPLATFTGPVAAEEDGPTVSGQLTATDVDAETGELRYALVEGPAEGSVTVDADGGFAFDAGEDFQDLAEGQTRDVSFTYKVTDGHGGSDTETVTITVTGTNDAPIAAADTGTTGENSPLTLDVLANDRDPDADDTLTLTGATLAPGAGSSVSITDDGRLAFDPGSAYDHLAPGDTATATVTYTVTDDAGATDTATATITITGTNDAPVAMADTGATDEDSAVDVDVLANDRDADAGDGATLTDVAWVDGQAGRDGSSIDIVDGALRFDPGDAYNDLSVGDSETVQVRYTVTDDHGASDTATATITIAGRNDAPAITAVTQDGGAVDGALLLNETGRLDGVAMIADVDNFPTNALTVSMTFASDTPPGHDGLNTNGNALFSYNGSDGDDNEFMVFARPNGRFSVYVNGQECDLGRGIDNAFGDLFDGQPHDLTVSWDSTDGSLRVYLDGQLAGEGTVSTGQPISAGGTVTLGQEQTDLGAGFDREQDFNGRMYGLTVRDGALTPDQIAGGDDRQGRVLDFDFTRGEAVGLTNQVTGETKMTIAQDALFVGGQIFSAVEDGDAIAIQVTAQDPDRADTLRYRLNERGADAEGVATIDPATGRIVFDPADDFQYLAEGETTTVTLTVTVDDGRDLPNSTDTETVTITVTGTNDAPIVDVGPGAASEDGAPVTIAVDARDVDNDDSVSLAVLDQPEAGQVTLDADGQFVFDPGHAFQDLDTGDTRQVSFRYRATDAMGETTTGTATVTVTGADDQPVIGPIVDVTNSLDAQPVLPGQALTLDGAAGDAALAADLAGWPGDALTVSMTFASAAAPGSGGRGDVALLSYAVEGSDNAFTVLANDHGGLDVYVNNQLVRVPVDGGTGALFDGTYKTLSLSWDGDTGALRVYVDSEFKGEGLAAAGQTVPSGGTLALGQDQDSVGGGFDPDQAFTGRIADLQLFDHVRGAATLAADAGQAGVDGATGGSVLAYDFTDGGLDDRSGGADLSLDGGAALTGDAALDRPGETPLRIGEDANALRAIGGRITASDIDGDDLSFSLVEGPAQGALTLASDGQFTYHPDGAFESLGLGDTATVRFTVAVSDGDGPAVTREVSLIIEGENDAPTDITLSPDAGQTGTDPAQDRATVAENAAAGTVVATLGSVDVDAGDSHTYALVEQTRPLDEALAADPDGVFSLPTGADGLRLTAMGRLEDGDGQATHSVWRLRNGTDEAVEVTLSPYGGGEPITVTLPPNTDTFVASEAAGATHKMSWDGGAQTKAPGGGGFSYDAPVTVGAGDLPFEVVGDQLRVRDGANLDYETQSSYQVTLRTTDEAGATHTETITVDLTDRPEAPTAGPLSLTATEDGDPVSAALPVTDPDADDTLGYEIVTDPAEGSASVDPDGTVRFDPSDGFQDLAEGDSRDVTFTYRVTDSAGNAATETVTVTVTGTNDAPLAAADTGTTGENIPLTLDVLANDRDPDADDTLTLTGATLAPGAGGSVSITDDGRLAFDPGNAYDHLAPGDTATATVTYTVTDDAGATDTATATITVTGTNDAPVATFTGPVAAEEDGPTVSGQLTATDVDAETGELRYALVEGPGEGSVTVDPDGGFAFDAGDDFQDLAEGQTRDVSFTYKVTDGHGGTDTETVTITVTGTNDAPVGTYSGTLEADEDGSLVDGQLTATDVDGPDDKIVFDLVSDPEAGGGWVTVLPDGRFGFDPGEDFQELAEGETRDVTFTYKVTDEHGATSTATATITVTGRNDAPIATFKGPVTAEEDGPVVSGQLTAYDVDADPGDLSFALVDEPAEGSVSVDPDGTFRFDPGNDFQDLAEGETRDVSFTYKVTDEQGATSTASVTVTVTGTADAPAAIFTTGDDTVDLTAYSASVAAAATQRDALSGNDTVILHGGVDYGADSAFDAGTGDDRVTGTARADHIHGGAGHDTLIGAGGGDVLTGGAGNDRFEVAPGDGAVVITDFTPVGSGGTLQNAGFDTIRFGAGLRPEAMQMVQDGADTVITFDNAPGLSVRLEGVDVTLLDDLPGGHANFLFDGSTAAGDAGPDAVDVFNPYDDARGGLFSGDTVTFLTPEDNDVTGTRSADVIKGMGGDDRIDGGGGDDTLEGNAGDDTLIGGAGDDMLRGGLGDDTLTGSGSGGGGGDRNVFALGDVSARHEGDDVITDFDVNGGGETGFDTLTFRFDGQDYALQTSEQFLDFINEITTDGRDDTSARVDGADLVFDFGATVGSVRLEGVVGPDGLDPDDIDAILTPDQPDPGDDTEDDGPCGETRPGDMLGTEGTDTLTGTPGSDRIFGLGGDDVIRDSGNGDDVICGGDGRDIIQVSGRGDDRIGGGDGDDIIDNAGSGHDQIWGGAGDDIIRNSGNGNDQIRGGAGNDEITSSGNGDDQFWGGDGDDVITRKGAGDDQFWGGAGNDTMTGGAGDDTFHIDDYTGTAPGHDTVTDFRPGTDTIDIAGYGKVSSGVQLLGFIASLAVSGRAGAGARVDGDDLVIDYGDGAGSLTLAGVVGQDGLTAAAIDDAAMPAGTSTANGAAADGLSARGAGPVPDGQSAEAATGGGSTASGATDGTEGNAEGPAEAIQPDAPADASDPMQPANATENAAPSDAEAGPEAAEAAAGTGDDQTATAPEATPADEPATDEPAANAGPSGDAAGTGPLDDLSADAADAGTDPGADPMAGADGDDQAEPQGAGDLSGDDDTPLSDVGDAAGETTDGAADIGAPTVITVAGQASVAGTGDDELFQVGADAAFNGVSYLDGGGGEDTMDISAFAGSNWVISLDNGATFSADGGTSLTDIDSPGEIQVDGETVIDFSNIDHITW</sequence>
<dbReference type="PROSITE" id="PS51828">
    <property type="entry name" value="PTX_2"/>
    <property type="match status" value="2"/>
</dbReference>
<evidence type="ECO:0000256" key="8">
    <source>
        <dbReference type="SAM" id="MobiDB-lite"/>
    </source>
</evidence>
<dbReference type="InParanoid" id="A0A4R2PL20"/>
<accession>A0A4R2PL20</accession>
<evidence type="ECO:0000259" key="10">
    <source>
        <dbReference type="PROSITE" id="PS51828"/>
    </source>
</evidence>
<dbReference type="PANTHER" id="PTHR24025:SF23">
    <property type="entry name" value="NEURAL-CADHERIN"/>
    <property type="match status" value="1"/>
</dbReference>
<dbReference type="InterPro" id="IPR050971">
    <property type="entry name" value="Cadherin-domain_protein"/>
</dbReference>
<dbReference type="Pfam" id="PF17803">
    <property type="entry name" value="Cadherin_4"/>
    <property type="match status" value="9"/>
</dbReference>
<dbReference type="Gene3D" id="2.60.40.60">
    <property type="entry name" value="Cadherins"/>
    <property type="match status" value="5"/>
</dbReference>
<feature type="domain" description="Cadherin" evidence="9">
    <location>
        <begin position="1621"/>
        <end position="1731"/>
    </location>
</feature>
<dbReference type="InterPro" id="IPR001759">
    <property type="entry name" value="PTX_dom"/>
</dbReference>
<feature type="compositionally biased region" description="Low complexity" evidence="8">
    <location>
        <begin position="162"/>
        <end position="184"/>
    </location>
</feature>
<feature type="domain" description="Cadherin" evidence="9">
    <location>
        <begin position="435"/>
        <end position="525"/>
    </location>
</feature>
<organism evidence="11 12">
    <name type="scientific">Rhodothalassium salexigens DSM 2132</name>
    <dbReference type="NCBI Taxonomy" id="1188247"/>
    <lineage>
        <taxon>Bacteria</taxon>
        <taxon>Pseudomonadati</taxon>
        <taxon>Pseudomonadota</taxon>
        <taxon>Alphaproteobacteria</taxon>
        <taxon>Rhodothalassiales</taxon>
        <taxon>Rhodothalassiaceae</taxon>
        <taxon>Rhodothalassium</taxon>
    </lineage>
</organism>
<comment type="caution">
    <text evidence="11">The sequence shown here is derived from an EMBL/GenBank/DDBJ whole genome shotgun (WGS) entry which is preliminary data.</text>
</comment>
<evidence type="ECO:0000256" key="7">
    <source>
        <dbReference type="ARBA" id="ARBA00023136"/>
    </source>
</evidence>
<feature type="region of interest" description="Disordered" evidence="8">
    <location>
        <begin position="2967"/>
        <end position="3000"/>
    </location>
</feature>
<feature type="region of interest" description="Disordered" evidence="8">
    <location>
        <begin position="1"/>
        <end position="20"/>
    </location>
</feature>
<feature type="compositionally biased region" description="Acidic residues" evidence="8">
    <location>
        <begin position="2862"/>
        <end position="2872"/>
    </location>
</feature>
<dbReference type="Gene3D" id="2.60.120.200">
    <property type="match status" value="2"/>
</dbReference>
<dbReference type="NCBIfam" id="NF012211">
    <property type="entry name" value="tand_rpt_95"/>
    <property type="match status" value="13"/>
</dbReference>
<dbReference type="InterPro" id="IPR002126">
    <property type="entry name" value="Cadherin-like_dom"/>
</dbReference>
<dbReference type="PRINTS" id="PR00895">
    <property type="entry name" value="PENTAXIN"/>
</dbReference>
<evidence type="ECO:0000256" key="1">
    <source>
        <dbReference type="ARBA" id="ARBA00004370"/>
    </source>
</evidence>
<feature type="domain" description="Cadherin" evidence="9">
    <location>
        <begin position="2167"/>
        <end position="2257"/>
    </location>
</feature>